<protein>
    <submittedName>
        <fullName evidence="2">Uncharacterized protein</fullName>
    </submittedName>
</protein>
<evidence type="ECO:0000313" key="3">
    <source>
        <dbReference type="Proteomes" id="UP001434883"/>
    </source>
</evidence>
<evidence type="ECO:0000313" key="2">
    <source>
        <dbReference type="EMBL" id="MEQ2204890.1"/>
    </source>
</evidence>
<organism evidence="2 3">
    <name type="scientific">Xenoophorus captivus</name>
    <dbReference type="NCBI Taxonomy" id="1517983"/>
    <lineage>
        <taxon>Eukaryota</taxon>
        <taxon>Metazoa</taxon>
        <taxon>Chordata</taxon>
        <taxon>Craniata</taxon>
        <taxon>Vertebrata</taxon>
        <taxon>Euteleostomi</taxon>
        <taxon>Actinopterygii</taxon>
        <taxon>Neopterygii</taxon>
        <taxon>Teleostei</taxon>
        <taxon>Neoteleostei</taxon>
        <taxon>Acanthomorphata</taxon>
        <taxon>Ovalentaria</taxon>
        <taxon>Atherinomorphae</taxon>
        <taxon>Cyprinodontiformes</taxon>
        <taxon>Goodeidae</taxon>
        <taxon>Xenoophorus</taxon>
    </lineage>
</organism>
<feature type="region of interest" description="Disordered" evidence="1">
    <location>
        <begin position="51"/>
        <end position="71"/>
    </location>
</feature>
<comment type="caution">
    <text evidence="2">The sequence shown here is derived from an EMBL/GenBank/DDBJ whole genome shotgun (WGS) entry which is preliminary data.</text>
</comment>
<keyword evidence="3" id="KW-1185">Reference proteome</keyword>
<evidence type="ECO:0000256" key="1">
    <source>
        <dbReference type="SAM" id="MobiDB-lite"/>
    </source>
</evidence>
<gene>
    <name evidence="2" type="ORF">XENOCAPTIV_020442</name>
</gene>
<name>A0ABV0R9U9_9TELE</name>
<dbReference type="EMBL" id="JAHRIN010038019">
    <property type="protein sequence ID" value="MEQ2204890.1"/>
    <property type="molecule type" value="Genomic_DNA"/>
</dbReference>
<accession>A0ABV0R9U9</accession>
<proteinExistence type="predicted"/>
<dbReference type="Proteomes" id="UP001434883">
    <property type="component" value="Unassembled WGS sequence"/>
</dbReference>
<sequence>MKSDYNIAEKSSGKGKCLKLKTGVTDNLSYNNEKLLQKKKGLPNLLLFSPMAERSGTGPELPGEGSETTGPSHVQQITWLIHGLFLKIPSGFHNATNSITLEGSNIPSTPS</sequence>
<reference evidence="2 3" key="1">
    <citation type="submission" date="2021-06" db="EMBL/GenBank/DDBJ databases">
        <authorList>
            <person name="Palmer J.M."/>
        </authorList>
    </citation>
    <scope>NUCLEOTIDE SEQUENCE [LARGE SCALE GENOMIC DNA]</scope>
    <source>
        <strain evidence="2 3">XC_2019</strain>
        <tissue evidence="2">Muscle</tissue>
    </source>
</reference>